<proteinExistence type="predicted"/>
<comment type="caution">
    <text evidence="1">The sequence shown here is derived from an EMBL/GenBank/DDBJ whole genome shotgun (WGS) entry which is preliminary data.</text>
</comment>
<protein>
    <submittedName>
        <fullName evidence="1">Uncharacterized protein</fullName>
    </submittedName>
</protein>
<evidence type="ECO:0000313" key="2">
    <source>
        <dbReference type="Proteomes" id="UP000037594"/>
    </source>
</evidence>
<organism evidence="1 2">
    <name type="scientific">Mycolicibacterium conceptionense</name>
    <dbReference type="NCBI Taxonomy" id="451644"/>
    <lineage>
        <taxon>Bacteria</taxon>
        <taxon>Bacillati</taxon>
        <taxon>Actinomycetota</taxon>
        <taxon>Actinomycetes</taxon>
        <taxon>Mycobacteriales</taxon>
        <taxon>Mycobacteriaceae</taxon>
        <taxon>Mycolicibacterium</taxon>
    </lineage>
</organism>
<accession>A0A0J8WKW4</accession>
<dbReference type="RefSeq" id="WP_048896625.1">
    <property type="nucleotide sequence ID" value="NZ_LFOD01000085.1"/>
</dbReference>
<dbReference type="AlphaFoldDB" id="A0A0J8WKW4"/>
<dbReference type="Proteomes" id="UP000037594">
    <property type="component" value="Unassembled WGS sequence"/>
</dbReference>
<gene>
    <name evidence="1" type="ORF">ACT17_34340</name>
</gene>
<name>A0A0J8WKW4_9MYCO</name>
<sequence>MPRPTFEIKVSDDGNEVRLTRTGPFGPVLAAKINRRLTEYEARLVFDVAHGGWYLRSGEFRSPLDTGIEPTATLVLTRTK</sequence>
<dbReference type="EMBL" id="LFOD01000085">
    <property type="protein sequence ID" value="KMV13634.1"/>
    <property type="molecule type" value="Genomic_DNA"/>
</dbReference>
<dbReference type="PATRIC" id="fig|451644.5.peg.7062"/>
<evidence type="ECO:0000313" key="1">
    <source>
        <dbReference type="EMBL" id="KMV13634.1"/>
    </source>
</evidence>
<reference evidence="1 2" key="1">
    <citation type="submission" date="2015-06" db="EMBL/GenBank/DDBJ databases">
        <title>Genome sequence of Mycobacterium conceptionense strain MLE.</title>
        <authorList>
            <person name="Greninger A.L."/>
            <person name="Cunningham G."/>
            <person name="Chiu C.Y."/>
            <person name="Miller S."/>
        </authorList>
    </citation>
    <scope>NUCLEOTIDE SEQUENCE [LARGE SCALE GENOMIC DNA]</scope>
    <source>
        <strain evidence="1 2">MLE</strain>
    </source>
</reference>